<reference evidence="1 2" key="1">
    <citation type="journal article" date="2013" name="Syst. Appl. Microbiol.">
        <title>Phylogenetic position and virulence apparatus of the pear flower necrosis pathogen Erwinia piriflorinigrans CFBP 5888T as assessed by comparative genomics.</title>
        <authorList>
            <person name="Smits T.H."/>
            <person name="Rezzonico F."/>
            <person name="Lopez M.M."/>
            <person name="Blom J."/>
            <person name="Goesmann A."/>
            <person name="Frey J.E."/>
            <person name="Duffy B."/>
        </authorList>
    </citation>
    <scope>NUCLEOTIDE SEQUENCE [LARGE SCALE GENOMIC DNA]</scope>
    <source>
        <strain evidence="2">CFBP5888</strain>
    </source>
</reference>
<dbReference type="EMBL" id="CAHS01000006">
    <property type="protein sequence ID" value="CCG85963.1"/>
    <property type="molecule type" value="Genomic_DNA"/>
</dbReference>
<sequence>MGTFFYLQITYLKSSAMADELIIAISPRFLHLMAILH</sequence>
<accession>V5Z4U6</accession>
<name>V5Z4U6_9GAMM</name>
<comment type="caution">
    <text evidence="1">The sequence shown here is derived from an EMBL/GenBank/DDBJ whole genome shotgun (WGS) entry which is preliminary data.</text>
</comment>
<gene>
    <name evidence="1" type="ORF">EPIR_0598</name>
</gene>
<organism evidence="1 2">
    <name type="scientific">Erwinia piriflorinigrans CFBP 5888</name>
    <dbReference type="NCBI Taxonomy" id="1161919"/>
    <lineage>
        <taxon>Bacteria</taxon>
        <taxon>Pseudomonadati</taxon>
        <taxon>Pseudomonadota</taxon>
        <taxon>Gammaproteobacteria</taxon>
        <taxon>Enterobacterales</taxon>
        <taxon>Erwiniaceae</taxon>
        <taxon>Erwinia</taxon>
    </lineage>
</organism>
<protein>
    <submittedName>
        <fullName evidence="1">Uncharacterized protein</fullName>
    </submittedName>
</protein>
<proteinExistence type="predicted"/>
<dbReference type="STRING" id="1161919.EPIR_0598"/>
<keyword evidence="2" id="KW-1185">Reference proteome</keyword>
<evidence type="ECO:0000313" key="1">
    <source>
        <dbReference type="EMBL" id="CCG85963.1"/>
    </source>
</evidence>
<dbReference type="Proteomes" id="UP000018217">
    <property type="component" value="Unassembled WGS sequence"/>
</dbReference>
<evidence type="ECO:0000313" key="2">
    <source>
        <dbReference type="Proteomes" id="UP000018217"/>
    </source>
</evidence>
<dbReference type="AlphaFoldDB" id="V5Z4U6"/>